<name>A0A095X3Z2_9FIRM</name>
<organism evidence="3 4">
    <name type="scientific">Anaerococcus lactolyticus S7-1-13</name>
    <dbReference type="NCBI Taxonomy" id="1284686"/>
    <lineage>
        <taxon>Bacteria</taxon>
        <taxon>Bacillati</taxon>
        <taxon>Bacillota</taxon>
        <taxon>Tissierellia</taxon>
        <taxon>Tissierellales</taxon>
        <taxon>Peptoniphilaceae</taxon>
        <taxon>Anaerococcus</taxon>
    </lineage>
</organism>
<accession>A0A095X3Z2</accession>
<reference evidence="3 4" key="1">
    <citation type="submission" date="2014-07" db="EMBL/GenBank/DDBJ databases">
        <authorList>
            <person name="McCorrison J."/>
            <person name="Sanka R."/>
            <person name="Torralba M."/>
            <person name="Gillis M."/>
            <person name="Haft D.H."/>
            <person name="Methe B."/>
            <person name="Sutton G."/>
            <person name="Nelson K.E."/>
        </authorList>
    </citation>
    <scope>NUCLEOTIDE SEQUENCE [LARGE SCALE GENOMIC DNA]</scope>
    <source>
        <strain evidence="3 4">S7-1-13</strain>
    </source>
</reference>
<evidence type="ECO:0000313" key="3">
    <source>
        <dbReference type="EMBL" id="KGF04568.1"/>
    </source>
</evidence>
<dbReference type="Gene3D" id="3.40.50.1820">
    <property type="entry name" value="alpha/beta hydrolase"/>
    <property type="match status" value="1"/>
</dbReference>
<dbReference type="AlphaFoldDB" id="A0A095X3Z2"/>
<evidence type="ECO:0000313" key="4">
    <source>
        <dbReference type="Proteomes" id="UP000029579"/>
    </source>
</evidence>
<gene>
    <name evidence="3" type="ORF">HMPREF1630_03625</name>
</gene>
<keyword evidence="1" id="KW-1133">Transmembrane helix</keyword>
<keyword evidence="1" id="KW-0472">Membrane</keyword>
<dbReference type="Pfam" id="PF12146">
    <property type="entry name" value="Hydrolase_4"/>
    <property type="match status" value="1"/>
</dbReference>
<dbReference type="EMBL" id="JRMW01000028">
    <property type="protein sequence ID" value="KGF04568.1"/>
    <property type="molecule type" value="Genomic_DNA"/>
</dbReference>
<evidence type="ECO:0000259" key="2">
    <source>
        <dbReference type="Pfam" id="PF12146"/>
    </source>
</evidence>
<keyword evidence="1" id="KW-0812">Transmembrane</keyword>
<protein>
    <submittedName>
        <fullName evidence="3">Multidrug transporter</fullName>
    </submittedName>
</protein>
<comment type="caution">
    <text evidence="3">The sequence shown here is derived from an EMBL/GenBank/DDBJ whole genome shotgun (WGS) entry which is preliminary data.</text>
</comment>
<dbReference type="Proteomes" id="UP000029579">
    <property type="component" value="Unassembled WGS sequence"/>
</dbReference>
<dbReference type="OrthoDB" id="9806902at2"/>
<feature type="domain" description="Serine aminopeptidase S33" evidence="2">
    <location>
        <begin position="72"/>
        <end position="323"/>
    </location>
</feature>
<dbReference type="InterPro" id="IPR029058">
    <property type="entry name" value="AB_hydrolase_fold"/>
</dbReference>
<evidence type="ECO:0000256" key="1">
    <source>
        <dbReference type="SAM" id="Phobius"/>
    </source>
</evidence>
<proteinExistence type="predicted"/>
<dbReference type="eggNOG" id="COG2267">
    <property type="taxonomic scope" value="Bacteria"/>
</dbReference>
<feature type="transmembrane region" description="Helical" evidence="1">
    <location>
        <begin position="6"/>
        <end position="24"/>
    </location>
</feature>
<dbReference type="RefSeq" id="WP_037327095.1">
    <property type="nucleotide sequence ID" value="NZ_JRMW01000028.1"/>
</dbReference>
<dbReference type="PANTHER" id="PTHR11614">
    <property type="entry name" value="PHOSPHOLIPASE-RELATED"/>
    <property type="match status" value="1"/>
</dbReference>
<sequence length="338" mass="38955">MIKALININIIILILLIPQIYYLIKEIRYKSLNMTSKYFKRQTVRKEDFYEEVYLTNTDGFDTFVRILTCDKPKAIVQLVHGVAEHSGNYLDFANFLNKNGYIVVIGDHRGHGKSISTAYPNGYMRRAEELIDDDIMIAKYMKNEYPGLKYYMLGHSMGSMVARLFLRENDDLLDKLIVTGTVPVNKAAALGVFYYNLGCFYLGDKAESRLIDAIVGAKGLDFISYSPQNIEIKANDPLRIFKFKIGYSKTLIEVNKLLGQKHKYKCKNPKLEIYNMVGEDDIITKGEKGVRDSINFLKEIGYKNIKSKTYKGMRHEILNETNNEIVYQDILEFFDAE</sequence>
<dbReference type="InterPro" id="IPR022742">
    <property type="entry name" value="Hydrolase_4"/>
</dbReference>
<dbReference type="InterPro" id="IPR051044">
    <property type="entry name" value="MAG_DAG_Lipase"/>
</dbReference>
<dbReference type="SUPFAM" id="SSF53474">
    <property type="entry name" value="alpha/beta-Hydrolases"/>
    <property type="match status" value="1"/>
</dbReference>